<proteinExistence type="predicted"/>
<feature type="transmembrane region" description="Helical" evidence="1">
    <location>
        <begin position="106"/>
        <end position="125"/>
    </location>
</feature>
<dbReference type="EMBL" id="KI913962">
    <property type="protein sequence ID" value="ETW02004.1"/>
    <property type="molecule type" value="Genomic_DNA"/>
</dbReference>
<keyword evidence="1" id="KW-0472">Membrane</keyword>
<evidence type="ECO:0000313" key="3">
    <source>
        <dbReference type="EMBL" id="ETW02004.1"/>
    </source>
</evidence>
<gene>
    <name evidence="3" type="ORF">H310_06522</name>
</gene>
<protein>
    <submittedName>
        <fullName evidence="3">Uncharacterized protein</fullName>
    </submittedName>
</protein>
<dbReference type="AlphaFoldDB" id="A0A024U6W1"/>
<feature type="transmembrane region" description="Helical" evidence="1">
    <location>
        <begin position="162"/>
        <end position="181"/>
    </location>
</feature>
<evidence type="ECO:0000256" key="1">
    <source>
        <dbReference type="SAM" id="Phobius"/>
    </source>
</evidence>
<keyword evidence="1" id="KW-1133">Transmembrane helix</keyword>
<sequence length="296" mass="33310">MSTTRVLRACAIVALAVFLWRSAVHAIAGDIREASHRTPNLLTPMDLSFSIWGVIYVGLIVFVGREWFYPSVELESSISVLHGLFIVSSVCSTLWMELFVTGYTRLSFVPILVSWIVLFGAYLYVESHIQPILVTSILSSFNANYLYESKSRGDYWCIRVPFTIYWAWTCAAATIALNMLLEEFGIHYMPIYVFWCGMWVLANTIILIGVGDVPFAAVALWTLVGIAVRNSQLKQDNVSDVKLYAEHYALEVMATVGAFVFGSLFVFLMVHKSWRGPRRTTDGILHFIPTTYGTAD</sequence>
<feature type="transmembrane region" description="Helical" evidence="1">
    <location>
        <begin position="201"/>
        <end position="228"/>
    </location>
</feature>
<accession>A0A024U6W1</accession>
<feature type="transmembrane region" description="Helical" evidence="1">
    <location>
        <begin position="80"/>
        <end position="100"/>
    </location>
</feature>
<dbReference type="PANTHER" id="PTHR33802:SF2">
    <property type="entry name" value="EF-HAND DOMAIN-CONTAINING PROTEIN"/>
    <property type="match status" value="1"/>
</dbReference>
<name>A0A024U6W1_9STRA</name>
<reference evidence="3" key="1">
    <citation type="submission" date="2013-12" db="EMBL/GenBank/DDBJ databases">
        <title>The Genome Sequence of Aphanomyces invadans NJM9701.</title>
        <authorList>
            <consortium name="The Broad Institute Genomics Platform"/>
            <person name="Russ C."/>
            <person name="Tyler B."/>
            <person name="van West P."/>
            <person name="Dieguez-Uribeondo J."/>
            <person name="Young S.K."/>
            <person name="Zeng Q."/>
            <person name="Gargeya S."/>
            <person name="Fitzgerald M."/>
            <person name="Abouelleil A."/>
            <person name="Alvarado L."/>
            <person name="Chapman S.B."/>
            <person name="Gainer-Dewar J."/>
            <person name="Goldberg J."/>
            <person name="Griggs A."/>
            <person name="Gujja S."/>
            <person name="Hansen M."/>
            <person name="Howarth C."/>
            <person name="Imamovic A."/>
            <person name="Ireland A."/>
            <person name="Larimer J."/>
            <person name="McCowan C."/>
            <person name="Murphy C."/>
            <person name="Pearson M."/>
            <person name="Poon T.W."/>
            <person name="Priest M."/>
            <person name="Roberts A."/>
            <person name="Saif S."/>
            <person name="Shea T."/>
            <person name="Sykes S."/>
            <person name="Wortman J."/>
            <person name="Nusbaum C."/>
            <person name="Birren B."/>
        </authorList>
    </citation>
    <scope>NUCLEOTIDE SEQUENCE [LARGE SCALE GENOMIC DNA]</scope>
    <source>
        <strain evidence="3">NJM9701</strain>
    </source>
</reference>
<feature type="chain" id="PRO_5001534891" evidence="2">
    <location>
        <begin position="27"/>
        <end position="296"/>
    </location>
</feature>
<dbReference type="GeneID" id="20083572"/>
<dbReference type="OrthoDB" id="5586934at2759"/>
<dbReference type="PANTHER" id="PTHR33802">
    <property type="entry name" value="SI:CH211-161H7.5-RELATED"/>
    <property type="match status" value="1"/>
</dbReference>
<feature type="transmembrane region" description="Helical" evidence="1">
    <location>
        <begin position="248"/>
        <end position="270"/>
    </location>
</feature>
<keyword evidence="1" id="KW-0812">Transmembrane</keyword>
<feature type="signal peptide" evidence="2">
    <location>
        <begin position="1"/>
        <end position="26"/>
    </location>
</feature>
<keyword evidence="2" id="KW-0732">Signal</keyword>
<organism evidence="3">
    <name type="scientific">Aphanomyces invadans</name>
    <dbReference type="NCBI Taxonomy" id="157072"/>
    <lineage>
        <taxon>Eukaryota</taxon>
        <taxon>Sar</taxon>
        <taxon>Stramenopiles</taxon>
        <taxon>Oomycota</taxon>
        <taxon>Saprolegniomycetes</taxon>
        <taxon>Saprolegniales</taxon>
        <taxon>Verrucalvaceae</taxon>
        <taxon>Aphanomyces</taxon>
    </lineage>
</organism>
<evidence type="ECO:0000256" key="2">
    <source>
        <dbReference type="SAM" id="SignalP"/>
    </source>
</evidence>
<dbReference type="VEuPathDB" id="FungiDB:H310_06522"/>
<dbReference type="RefSeq" id="XP_008869852.1">
    <property type="nucleotide sequence ID" value="XM_008871630.1"/>
</dbReference>
<feature type="transmembrane region" description="Helical" evidence="1">
    <location>
        <begin position="50"/>
        <end position="68"/>
    </location>
</feature>